<dbReference type="PANTHER" id="PTHR31167:SF3">
    <property type="entry name" value="SPINDLE AND CENTRIOLE-ASSOCIATED PROTEIN 1"/>
    <property type="match status" value="1"/>
</dbReference>
<keyword evidence="14" id="KW-1185">Reference proteome</keyword>
<feature type="region of interest" description="Disordered" evidence="12">
    <location>
        <begin position="473"/>
        <end position="504"/>
    </location>
</feature>
<dbReference type="GO" id="GO:0051301">
    <property type="term" value="P:cell division"/>
    <property type="evidence" value="ECO:0007669"/>
    <property type="project" value="UniProtKB-KW"/>
</dbReference>
<feature type="compositionally biased region" description="Basic residues" evidence="12">
    <location>
        <begin position="199"/>
        <end position="209"/>
    </location>
</feature>
<organism evidence="13 14">
    <name type="scientific">Triplophysa tibetana</name>
    <dbReference type="NCBI Taxonomy" id="1572043"/>
    <lineage>
        <taxon>Eukaryota</taxon>
        <taxon>Metazoa</taxon>
        <taxon>Chordata</taxon>
        <taxon>Craniata</taxon>
        <taxon>Vertebrata</taxon>
        <taxon>Euteleostomi</taxon>
        <taxon>Actinopterygii</taxon>
        <taxon>Neopterygii</taxon>
        <taxon>Teleostei</taxon>
        <taxon>Ostariophysi</taxon>
        <taxon>Cypriniformes</taxon>
        <taxon>Nemacheilidae</taxon>
        <taxon>Triplophysa</taxon>
    </lineage>
</organism>
<dbReference type="Pfam" id="PF15678">
    <property type="entry name" value="SPICE"/>
    <property type="match status" value="1"/>
</dbReference>
<feature type="compositionally biased region" description="Polar residues" evidence="12">
    <location>
        <begin position="260"/>
        <end position="271"/>
    </location>
</feature>
<reference evidence="13 14" key="1">
    <citation type="journal article" date="2019" name="Mol. Ecol. Resour.">
        <title>Chromosome-level genome assembly of Triplophysa tibetana, a fish adapted to the harsh high-altitude environment of the Tibetan Plateau.</title>
        <authorList>
            <person name="Yang X."/>
            <person name="Liu H."/>
            <person name="Ma Z."/>
            <person name="Zou Y."/>
            <person name="Zou M."/>
            <person name="Mao Y."/>
            <person name="Li X."/>
            <person name="Wang H."/>
            <person name="Chen T."/>
            <person name="Wang W."/>
            <person name="Yang R."/>
        </authorList>
    </citation>
    <scope>NUCLEOTIDE SEQUENCE [LARGE SCALE GENOMIC DNA]</scope>
    <source>
        <strain evidence="13">TTIB1903HZAU</strain>
        <tissue evidence="13">Muscle</tissue>
    </source>
</reference>
<sequence>MSLVRMNRHLYGPGKRPVRTKKVSAPKKEWVSTVNDLSVHKATPDELARRHEKHRSQNRVAAQWELRENASRRRLKNQPASPPGLDKARLNIIREVFSDQCQLRDVIARSDKALALVKDLFGDEPRRHTGFPTITMAPDCDSDSELPVQQRPDPPTQLSLLSQSMMDQQALNELEDFEEEYDEEDQDTLEHFSSASEMHRKRSKCRTKPFPRGSKYPDPKLPRTPRGTGDPKDKAALNATVALQRLKSSQTQPDTSQSTLHVNQVLNPESASTKSGSKGSRGRSRNTTGLNGSGLSSLAGNQSSLELLQSMLEQVENELDSLDPQEPSSSEAGHQQRKQGLTGFSVALVSTVGRLASHLRKKEEQSQQEAEKRRKLEEVVKEQRALIDALTVESLTMREETVALQVRFKQQVSELEQRLDTVVLVLGGSDSAVHILDNTAQKGGYHETIHGGIEKCQHVQRQDTITRAVLLSPPRQRDGLPPAASYARSHAPPPPYSGSCTATGSQGSLEDLDISCSPSSYASLPRPTPLLDFLSQDARIEDVVELTHQNADIQAQLDQNRPAPAGALVSREQSATRLSSTSFLARQASPSTGQQHTQQPVCVQRSSTTDIEQKLQELNRQTAEARAKLLELIEQQKQSSSLRVSPVISPVPHHSTSIYTAVKGLTPEPFLTIPERNHSPQPTVSGTSSAGRLSPQSLESMEIPSIQNQVGKVKGEGWFALSAHVK</sequence>
<dbReference type="InterPro" id="IPR031387">
    <property type="entry name" value="SPICE1"/>
</dbReference>
<feature type="compositionally biased region" description="Low complexity" evidence="12">
    <location>
        <begin position="248"/>
        <end position="259"/>
    </location>
</feature>
<feature type="region of interest" description="Disordered" evidence="12">
    <location>
        <begin position="316"/>
        <end position="339"/>
    </location>
</feature>
<dbReference type="GO" id="GO:0005819">
    <property type="term" value="C:spindle"/>
    <property type="evidence" value="ECO:0007669"/>
    <property type="project" value="UniProtKB-SubCell"/>
</dbReference>
<feature type="compositionally biased region" description="Polar residues" evidence="12">
    <location>
        <begin position="679"/>
        <end position="694"/>
    </location>
</feature>
<evidence type="ECO:0000256" key="3">
    <source>
        <dbReference type="ARBA" id="ARBA00018313"/>
    </source>
</evidence>
<keyword evidence="6" id="KW-0498">Mitosis</keyword>
<feature type="coiled-coil region" evidence="11">
    <location>
        <begin position="359"/>
        <end position="393"/>
    </location>
</feature>
<keyword evidence="9" id="KW-0131">Cell cycle</keyword>
<dbReference type="EMBL" id="SOYY01000022">
    <property type="protein sequence ID" value="KAA0704736.1"/>
    <property type="molecule type" value="Genomic_DNA"/>
</dbReference>
<keyword evidence="5" id="KW-0132">Cell division</keyword>
<feature type="compositionally biased region" description="Low complexity" evidence="12">
    <location>
        <begin position="285"/>
        <end position="298"/>
    </location>
</feature>
<feature type="region of interest" description="Disordered" evidence="12">
    <location>
        <begin position="674"/>
        <end position="694"/>
    </location>
</feature>
<evidence type="ECO:0000256" key="1">
    <source>
        <dbReference type="ARBA" id="ARBA00004114"/>
    </source>
</evidence>
<evidence type="ECO:0000313" key="13">
    <source>
        <dbReference type="EMBL" id="KAA0704736.1"/>
    </source>
</evidence>
<evidence type="ECO:0000256" key="2">
    <source>
        <dbReference type="ARBA" id="ARBA00004186"/>
    </source>
</evidence>
<feature type="compositionally biased region" description="Acidic residues" evidence="12">
    <location>
        <begin position="178"/>
        <end position="187"/>
    </location>
</feature>
<evidence type="ECO:0000256" key="4">
    <source>
        <dbReference type="ARBA" id="ARBA00022490"/>
    </source>
</evidence>
<comment type="caution">
    <text evidence="13">The sequence shown here is derived from an EMBL/GenBank/DDBJ whole genome shotgun (WGS) entry which is preliminary data.</text>
</comment>
<feature type="region of interest" description="Disordered" evidence="12">
    <location>
        <begin position="246"/>
        <end position="298"/>
    </location>
</feature>
<feature type="coiled-coil region" evidence="11">
    <location>
        <begin position="608"/>
        <end position="635"/>
    </location>
</feature>
<dbReference type="GO" id="GO:0090307">
    <property type="term" value="P:mitotic spindle assembly"/>
    <property type="evidence" value="ECO:0007669"/>
    <property type="project" value="InterPro"/>
</dbReference>
<evidence type="ECO:0000256" key="7">
    <source>
        <dbReference type="ARBA" id="ARBA00023054"/>
    </source>
</evidence>
<gene>
    <name evidence="13" type="ORF">E1301_Tti000949</name>
</gene>
<evidence type="ECO:0000256" key="6">
    <source>
        <dbReference type="ARBA" id="ARBA00022776"/>
    </source>
</evidence>
<accession>A0A5A9N703</accession>
<keyword evidence="7 11" id="KW-0175">Coiled coil</keyword>
<evidence type="ECO:0000256" key="8">
    <source>
        <dbReference type="ARBA" id="ARBA00023212"/>
    </source>
</evidence>
<dbReference type="GO" id="GO:0005814">
    <property type="term" value="C:centriole"/>
    <property type="evidence" value="ECO:0007669"/>
    <property type="project" value="UniProtKB-SubCell"/>
</dbReference>
<dbReference type="GO" id="GO:0051310">
    <property type="term" value="P:metaphase chromosome alignment"/>
    <property type="evidence" value="ECO:0007669"/>
    <property type="project" value="TreeGrafter"/>
</dbReference>
<evidence type="ECO:0000256" key="12">
    <source>
        <dbReference type="SAM" id="MobiDB-lite"/>
    </source>
</evidence>
<evidence type="ECO:0000256" key="5">
    <source>
        <dbReference type="ARBA" id="ARBA00022618"/>
    </source>
</evidence>
<proteinExistence type="predicted"/>
<dbReference type="AlphaFoldDB" id="A0A5A9N703"/>
<evidence type="ECO:0000256" key="9">
    <source>
        <dbReference type="ARBA" id="ARBA00023306"/>
    </source>
</evidence>
<dbReference type="Proteomes" id="UP000324632">
    <property type="component" value="Chromosome 22"/>
</dbReference>
<feature type="region of interest" description="Disordered" evidence="12">
    <location>
        <begin position="125"/>
        <end position="157"/>
    </location>
</feature>
<feature type="region of interest" description="Disordered" evidence="12">
    <location>
        <begin position="1"/>
        <end position="24"/>
    </location>
</feature>
<evidence type="ECO:0000313" key="14">
    <source>
        <dbReference type="Proteomes" id="UP000324632"/>
    </source>
</evidence>
<protein>
    <recommendedName>
        <fullName evidence="3">Spindle and centriole-associated protein 1</fullName>
    </recommendedName>
    <alternativeName>
        <fullName evidence="10">Coiled-coil domain-containing protein 52</fullName>
    </alternativeName>
</protein>
<name>A0A5A9N703_9TELE</name>
<dbReference type="GO" id="GO:0046599">
    <property type="term" value="P:regulation of centriole replication"/>
    <property type="evidence" value="ECO:0007669"/>
    <property type="project" value="TreeGrafter"/>
</dbReference>
<dbReference type="PANTHER" id="PTHR31167">
    <property type="entry name" value="SPINDLE AND CENTRIOLE ASSOCIATED PROTEIN 1 SPICE1"/>
    <property type="match status" value="1"/>
</dbReference>
<feature type="region of interest" description="Disordered" evidence="12">
    <location>
        <begin position="178"/>
        <end position="233"/>
    </location>
</feature>
<evidence type="ECO:0000256" key="10">
    <source>
        <dbReference type="ARBA" id="ARBA00030722"/>
    </source>
</evidence>
<evidence type="ECO:0000256" key="11">
    <source>
        <dbReference type="SAM" id="Coils"/>
    </source>
</evidence>
<keyword evidence="4" id="KW-0963">Cytoplasm</keyword>
<dbReference type="GO" id="GO:0005813">
    <property type="term" value="C:centrosome"/>
    <property type="evidence" value="ECO:0007669"/>
    <property type="project" value="TreeGrafter"/>
</dbReference>
<comment type="subcellular location">
    <subcellularLocation>
        <location evidence="1">Cytoplasm</location>
        <location evidence="1">Cytoskeleton</location>
        <location evidence="1">Microtubule organizing center</location>
        <location evidence="1">Centrosome</location>
        <location evidence="1">Centriole</location>
    </subcellularLocation>
    <subcellularLocation>
        <location evidence="2">Cytoplasm</location>
        <location evidence="2">Cytoskeleton</location>
        <location evidence="2">Spindle</location>
    </subcellularLocation>
</comment>
<keyword evidence="8" id="KW-0206">Cytoskeleton</keyword>